<dbReference type="InterPro" id="IPR012340">
    <property type="entry name" value="NA-bd_OB-fold"/>
</dbReference>
<keyword evidence="4" id="KW-1185">Reference proteome</keyword>
<keyword evidence="2" id="KW-0812">Transmembrane</keyword>
<dbReference type="Gene3D" id="2.40.50.140">
    <property type="entry name" value="Nucleic acid-binding proteins"/>
    <property type="match status" value="1"/>
</dbReference>
<feature type="transmembrane region" description="Helical" evidence="2">
    <location>
        <begin position="29"/>
        <end position="51"/>
    </location>
</feature>
<reference evidence="3 4" key="1">
    <citation type="journal article" date="2022" name="Nat. Genet.">
        <title>Improved pea reference genome and pan-genome highlight genomic features and evolutionary characteristics.</title>
        <authorList>
            <person name="Yang T."/>
            <person name="Liu R."/>
            <person name="Luo Y."/>
            <person name="Hu S."/>
            <person name="Wang D."/>
            <person name="Wang C."/>
            <person name="Pandey M.K."/>
            <person name="Ge S."/>
            <person name="Xu Q."/>
            <person name="Li N."/>
            <person name="Li G."/>
            <person name="Huang Y."/>
            <person name="Saxena R.K."/>
            <person name="Ji Y."/>
            <person name="Li M."/>
            <person name="Yan X."/>
            <person name="He Y."/>
            <person name="Liu Y."/>
            <person name="Wang X."/>
            <person name="Xiang C."/>
            <person name="Varshney R.K."/>
            <person name="Ding H."/>
            <person name="Gao S."/>
            <person name="Zong X."/>
        </authorList>
    </citation>
    <scope>NUCLEOTIDE SEQUENCE [LARGE SCALE GENOMIC DNA]</scope>
    <source>
        <strain evidence="3 4">cv. Zhongwan 6</strain>
    </source>
</reference>
<dbReference type="Proteomes" id="UP001058974">
    <property type="component" value="Chromosome 6"/>
</dbReference>
<feature type="region of interest" description="Disordered" evidence="1">
    <location>
        <begin position="173"/>
        <end position="200"/>
    </location>
</feature>
<comment type="caution">
    <text evidence="3">The sequence shown here is derived from an EMBL/GenBank/DDBJ whole genome shotgun (WGS) entry which is preliminary data.</text>
</comment>
<organism evidence="3 4">
    <name type="scientific">Pisum sativum</name>
    <name type="common">Garden pea</name>
    <name type="synonym">Lathyrus oleraceus</name>
    <dbReference type="NCBI Taxonomy" id="3888"/>
    <lineage>
        <taxon>Eukaryota</taxon>
        <taxon>Viridiplantae</taxon>
        <taxon>Streptophyta</taxon>
        <taxon>Embryophyta</taxon>
        <taxon>Tracheophyta</taxon>
        <taxon>Spermatophyta</taxon>
        <taxon>Magnoliopsida</taxon>
        <taxon>eudicotyledons</taxon>
        <taxon>Gunneridae</taxon>
        <taxon>Pentapetalae</taxon>
        <taxon>rosids</taxon>
        <taxon>fabids</taxon>
        <taxon>Fabales</taxon>
        <taxon>Fabaceae</taxon>
        <taxon>Papilionoideae</taxon>
        <taxon>50 kb inversion clade</taxon>
        <taxon>NPAAA clade</taxon>
        <taxon>Hologalegina</taxon>
        <taxon>IRL clade</taxon>
        <taxon>Fabeae</taxon>
        <taxon>Lathyrus</taxon>
    </lineage>
</organism>
<name>A0A9D4W5N9_PEA</name>
<feature type="compositionally biased region" description="Basic and acidic residues" evidence="1">
    <location>
        <begin position="173"/>
        <end position="198"/>
    </location>
</feature>
<keyword evidence="2" id="KW-1133">Transmembrane helix</keyword>
<dbReference type="AlphaFoldDB" id="A0A9D4W5N9"/>
<dbReference type="EMBL" id="JAMSHJ010000006">
    <property type="protein sequence ID" value="KAI5395846.1"/>
    <property type="molecule type" value="Genomic_DNA"/>
</dbReference>
<protein>
    <submittedName>
        <fullName evidence="3">Uncharacterized protein</fullName>
    </submittedName>
</protein>
<dbReference type="Gramene" id="Psat06G0214600-T1">
    <property type="protein sequence ID" value="KAI5395846.1"/>
    <property type="gene ID" value="KIW84_062146"/>
</dbReference>
<evidence type="ECO:0000313" key="4">
    <source>
        <dbReference type="Proteomes" id="UP001058974"/>
    </source>
</evidence>
<keyword evidence="2" id="KW-0472">Membrane</keyword>
<evidence type="ECO:0000256" key="1">
    <source>
        <dbReference type="SAM" id="MobiDB-lite"/>
    </source>
</evidence>
<gene>
    <name evidence="3" type="ORF">KIW84_062146</name>
</gene>
<sequence length="246" mass="28256">MLSFFLHRYASSSNVPINRQNDGGHIRSLLFMLVCFFFMFRSFPSSFIILLPSIHFRMALPFEDIKNINDSKDLWKIVVRVKDLWYKLEVHIVDGKHIAKFIFWDSDCAKLIGKSVINLKTELVKAGEDDPLEFPYPLDSILNKELAIRVVYQPNKCGRLSVVGFRNGEKSTKELRDQFPTKEHTSKLNPDESSTHDDDAVDSESMFACANLGLTPLKRSADESLYDGENVQLSYTKLLKDVKKEK</sequence>
<evidence type="ECO:0000256" key="2">
    <source>
        <dbReference type="SAM" id="Phobius"/>
    </source>
</evidence>
<evidence type="ECO:0000313" key="3">
    <source>
        <dbReference type="EMBL" id="KAI5395846.1"/>
    </source>
</evidence>
<accession>A0A9D4W5N9</accession>
<proteinExistence type="predicted"/>